<comment type="caution">
    <text evidence="1">The sequence shown here is derived from an EMBL/GenBank/DDBJ whole genome shotgun (WGS) entry which is preliminary data.</text>
</comment>
<organism evidence="1 2">
    <name type="scientific">Hamadaea flava</name>
    <dbReference type="NCBI Taxonomy" id="1742688"/>
    <lineage>
        <taxon>Bacteria</taxon>
        <taxon>Bacillati</taxon>
        <taxon>Actinomycetota</taxon>
        <taxon>Actinomycetes</taxon>
        <taxon>Micromonosporales</taxon>
        <taxon>Micromonosporaceae</taxon>
        <taxon>Hamadaea</taxon>
    </lineage>
</organism>
<gene>
    <name evidence="1" type="ORF">ACFOZ4_15795</name>
</gene>
<name>A0ABV8LP58_9ACTN</name>
<evidence type="ECO:0000313" key="2">
    <source>
        <dbReference type="Proteomes" id="UP001595816"/>
    </source>
</evidence>
<dbReference type="Proteomes" id="UP001595816">
    <property type="component" value="Unassembled WGS sequence"/>
</dbReference>
<dbReference type="EMBL" id="JBHSAY010000009">
    <property type="protein sequence ID" value="MFC4132072.1"/>
    <property type="molecule type" value="Genomic_DNA"/>
</dbReference>
<proteinExistence type="predicted"/>
<reference evidence="2" key="1">
    <citation type="journal article" date="2019" name="Int. J. Syst. Evol. Microbiol.">
        <title>The Global Catalogue of Microorganisms (GCM) 10K type strain sequencing project: providing services to taxonomists for standard genome sequencing and annotation.</title>
        <authorList>
            <consortium name="The Broad Institute Genomics Platform"/>
            <consortium name="The Broad Institute Genome Sequencing Center for Infectious Disease"/>
            <person name="Wu L."/>
            <person name="Ma J."/>
        </authorList>
    </citation>
    <scope>NUCLEOTIDE SEQUENCE [LARGE SCALE GENOMIC DNA]</scope>
    <source>
        <strain evidence="2">CGMCC 4.7289</strain>
    </source>
</reference>
<accession>A0ABV8LP58</accession>
<sequence>MINREPRWLERYQDGQHDQVWHEFRQLGSAIRAHPELMEEAQLVCDEMAHRARRNIELTVQRLSDEGYRFHRNDAEETPYVAHYPPTPAADEHAVWLQQQFGSVPLTLLSWVRLVGDVWLVGTHPQWTSSASADPFVLEVEGTRHGSGSIRSYFERTWNNRRESRPFVLPLAPDKFHKQNVSGGGPYGLVLPDGCVDGLFSWEANMPFVAYLNWVFSEGGFPLPSGDRNQWRVRHRLIGDMLRL</sequence>
<dbReference type="RefSeq" id="WP_253753933.1">
    <property type="nucleotide sequence ID" value="NZ_JAMZDZ010000001.1"/>
</dbReference>
<evidence type="ECO:0000313" key="1">
    <source>
        <dbReference type="EMBL" id="MFC4132072.1"/>
    </source>
</evidence>
<protein>
    <submittedName>
        <fullName evidence="1">Uncharacterized protein</fullName>
    </submittedName>
</protein>
<keyword evidence="2" id="KW-1185">Reference proteome</keyword>